<evidence type="ECO:0000256" key="2">
    <source>
        <dbReference type="ARBA" id="ARBA00022989"/>
    </source>
</evidence>
<feature type="transmembrane region" description="Helical" evidence="4">
    <location>
        <begin position="167"/>
        <end position="187"/>
    </location>
</feature>
<dbReference type="EMBL" id="CP154858">
    <property type="protein sequence ID" value="XDT72372.1"/>
    <property type="molecule type" value="Genomic_DNA"/>
</dbReference>
<reference evidence="6" key="1">
    <citation type="submission" date="2024-05" db="EMBL/GenBank/DDBJ databases">
        <title>Genome sequencing of novel strain.</title>
        <authorList>
            <person name="Ganbat D."/>
            <person name="Ganbat S."/>
            <person name="Lee S.-J."/>
        </authorList>
    </citation>
    <scope>NUCLEOTIDE SEQUENCE</scope>
    <source>
        <strain evidence="6">SMD15-11</strain>
    </source>
</reference>
<dbReference type="InterPro" id="IPR036259">
    <property type="entry name" value="MFS_trans_sf"/>
</dbReference>
<feature type="transmembrane region" description="Helical" evidence="4">
    <location>
        <begin position="221"/>
        <end position="242"/>
    </location>
</feature>
<evidence type="ECO:0000313" key="6">
    <source>
        <dbReference type="EMBL" id="XDT72372.1"/>
    </source>
</evidence>
<organism evidence="6">
    <name type="scientific">Thermohahella caldifontis</name>
    <dbReference type="NCBI Taxonomy" id="3142973"/>
    <lineage>
        <taxon>Bacteria</taxon>
        <taxon>Pseudomonadati</taxon>
        <taxon>Pseudomonadota</taxon>
        <taxon>Gammaproteobacteria</taxon>
        <taxon>Oceanospirillales</taxon>
        <taxon>Hahellaceae</taxon>
        <taxon>Thermohahella</taxon>
    </lineage>
</organism>
<gene>
    <name evidence="6" type="ORF">AAIA72_16495</name>
</gene>
<sequence length="396" mass="41704">MTRGRLPASVIALGVVSLLMDMSSELIHALLPVFLVTSLGASMVTVGLIEGLAEATAHLLKVFSGALSDYWRKRKPLILAGYGLAALTKPFFPLATMPVHILAARLIDRVGKGIRGAPRDALIADVTPESLRGSAYGLRQSMDTMGAVLGPLAALGLMALLNDDIRAVFWVAGVPAALAIAVILIWVREPPRVQAPDDGREAAPRRFPLSRGALKQLPRTFVPLLVLAFLVHLARFSEAFLILRVQEAGLKLGWIPLVLIVMNISYTLSAWPLGRLADRWPPGRVLALGMGLLVVADLMLALGSGLPALFGGILVWGVHMGATQGVLSAMVAAEAPAGLRGTAFGLYNLVTGAALLLASVIAGGLWSSAGSTFTFVAGAMLAGLAMLWQWRVARAA</sequence>
<dbReference type="CDD" id="cd17370">
    <property type="entry name" value="MFS_MJ1317_like"/>
    <property type="match status" value="1"/>
</dbReference>
<accession>A0AB39UWF3</accession>
<evidence type="ECO:0000256" key="3">
    <source>
        <dbReference type="ARBA" id="ARBA00023136"/>
    </source>
</evidence>
<dbReference type="RefSeq" id="WP_369601382.1">
    <property type="nucleotide sequence ID" value="NZ_CP154858.1"/>
</dbReference>
<proteinExistence type="predicted"/>
<keyword evidence="3 4" id="KW-0472">Membrane</keyword>
<dbReference type="PANTHER" id="PTHR23518">
    <property type="entry name" value="C-METHYLTRANSFERASE"/>
    <property type="match status" value="1"/>
</dbReference>
<dbReference type="PROSITE" id="PS50850">
    <property type="entry name" value="MFS"/>
    <property type="match status" value="1"/>
</dbReference>
<dbReference type="Gene3D" id="1.20.1250.20">
    <property type="entry name" value="MFS general substrate transporter like domains"/>
    <property type="match status" value="1"/>
</dbReference>
<dbReference type="InterPro" id="IPR011701">
    <property type="entry name" value="MFS"/>
</dbReference>
<keyword evidence="1 4" id="KW-0812">Transmembrane</keyword>
<feature type="transmembrane region" description="Helical" evidence="4">
    <location>
        <begin position="372"/>
        <end position="390"/>
    </location>
</feature>
<feature type="transmembrane region" description="Helical" evidence="4">
    <location>
        <begin position="33"/>
        <end position="53"/>
    </location>
</feature>
<keyword evidence="2 4" id="KW-1133">Transmembrane helix</keyword>
<dbReference type="SUPFAM" id="SSF103473">
    <property type="entry name" value="MFS general substrate transporter"/>
    <property type="match status" value="1"/>
</dbReference>
<name>A0AB39UWF3_9GAMM</name>
<evidence type="ECO:0000259" key="5">
    <source>
        <dbReference type="PROSITE" id="PS50850"/>
    </source>
</evidence>
<feature type="transmembrane region" description="Helical" evidence="4">
    <location>
        <begin position="142"/>
        <end position="161"/>
    </location>
</feature>
<dbReference type="KEGG" id="tcd:AAIA72_16495"/>
<feature type="transmembrane region" description="Helical" evidence="4">
    <location>
        <begin position="254"/>
        <end position="273"/>
    </location>
</feature>
<dbReference type="Pfam" id="PF07690">
    <property type="entry name" value="MFS_1"/>
    <property type="match status" value="1"/>
</dbReference>
<evidence type="ECO:0000256" key="4">
    <source>
        <dbReference type="SAM" id="Phobius"/>
    </source>
</evidence>
<feature type="transmembrane region" description="Helical" evidence="4">
    <location>
        <begin position="345"/>
        <end position="366"/>
    </location>
</feature>
<dbReference type="AlphaFoldDB" id="A0AB39UWF3"/>
<feature type="domain" description="Major facilitator superfamily (MFS) profile" evidence="5">
    <location>
        <begin position="9"/>
        <end position="396"/>
    </location>
</feature>
<dbReference type="GO" id="GO:0022857">
    <property type="term" value="F:transmembrane transporter activity"/>
    <property type="evidence" value="ECO:0007669"/>
    <property type="project" value="InterPro"/>
</dbReference>
<evidence type="ECO:0000256" key="1">
    <source>
        <dbReference type="ARBA" id="ARBA00022692"/>
    </source>
</evidence>
<protein>
    <submittedName>
        <fullName evidence="6">MFS transporter</fullName>
    </submittedName>
</protein>
<dbReference type="InterPro" id="IPR020846">
    <property type="entry name" value="MFS_dom"/>
</dbReference>
<dbReference type="PANTHER" id="PTHR23518:SF2">
    <property type="entry name" value="MAJOR FACILITATOR SUPERFAMILY TRANSPORTER"/>
    <property type="match status" value="1"/>
</dbReference>